<evidence type="ECO:0000313" key="1">
    <source>
        <dbReference type="EMBL" id="EQC33886.1"/>
    </source>
</evidence>
<dbReference type="AlphaFoldDB" id="T0QGL8"/>
<dbReference type="InParanoid" id="T0QGL8"/>
<protein>
    <submittedName>
        <fullName evidence="1">Uncharacterized protein</fullName>
    </submittedName>
</protein>
<dbReference type="PANTHER" id="PTHR46586">
    <property type="entry name" value="ANKYRIN REPEAT-CONTAINING PROTEIN"/>
    <property type="match status" value="1"/>
</dbReference>
<dbReference type="SMART" id="SM00248">
    <property type="entry name" value="ANK"/>
    <property type="match status" value="4"/>
</dbReference>
<dbReference type="Pfam" id="PF12796">
    <property type="entry name" value="Ank_2"/>
    <property type="match status" value="1"/>
</dbReference>
<proteinExistence type="predicted"/>
<dbReference type="InterPro" id="IPR036770">
    <property type="entry name" value="Ankyrin_rpt-contain_sf"/>
</dbReference>
<dbReference type="Proteomes" id="UP000030762">
    <property type="component" value="Unassembled WGS sequence"/>
</dbReference>
<dbReference type="SUPFAM" id="SSF48403">
    <property type="entry name" value="Ankyrin repeat"/>
    <property type="match status" value="1"/>
</dbReference>
<gene>
    <name evidence="1" type="ORF">SDRG_08567</name>
</gene>
<sequence length="594" mass="66284">MSFRSAVLGQPEIASIVFGYQAGLYEDVRPAFVACEELVDFDASTKLYMCDASLYEAFTPRGGAWAGPKQFRWTEYLLRTDVRDDRLPLHVAIAGGCAHLATRMLQCRPDLASEYAILLAFIKGQLETVEVLLDLRTTLPALVKSVNHAHREQNGYKWRFPVEFLVDLLAKNDANSLRLLARFGAGPNDFEGRRERDAHSNAQLSERVMRSAMQRATLANVTLALDVIPWLHYPSLVDDVAGRGFLPLVRSLHERGVTCSTDAMDQAAGNGHLEVVRFLHEHRSEGCTTRAMDFAATNGHLEVLTFLHLNRTEGCTTAALDGAISNGHLGIVRFLLEHRSEGASPNILDRAAANGHLDVVQYLHHQGSFGCTVDAVDTAASGGYLEVVTFLLTNRSEGCSRDKVVRKAFEQGHLRTAEYFLSLQYPSPTEDMKFHAFVWSQPEMLDVLRLYFVHGGTLDWSYMLSACCANNLPLVQFLHAHLNGGRYGPFTIGKMIQRKAWDVLHFLLAHVTMDDLKQALLFALVTGHLGLVTQLLERQPELHDDELLHVALGRGNMEAMRYLLAAGIGNPRECLREIVAWIEDVELKAQLYHL</sequence>
<dbReference type="Gene3D" id="1.25.40.20">
    <property type="entry name" value="Ankyrin repeat-containing domain"/>
    <property type="match status" value="3"/>
</dbReference>
<name>T0QGL8_SAPDV</name>
<dbReference type="InterPro" id="IPR052050">
    <property type="entry name" value="SecEffector_AnkRepeat"/>
</dbReference>
<dbReference type="RefSeq" id="XP_008612681.1">
    <property type="nucleotide sequence ID" value="XM_008614459.1"/>
</dbReference>
<organism evidence="1 2">
    <name type="scientific">Saprolegnia diclina (strain VS20)</name>
    <dbReference type="NCBI Taxonomy" id="1156394"/>
    <lineage>
        <taxon>Eukaryota</taxon>
        <taxon>Sar</taxon>
        <taxon>Stramenopiles</taxon>
        <taxon>Oomycota</taxon>
        <taxon>Saprolegniomycetes</taxon>
        <taxon>Saprolegniales</taxon>
        <taxon>Saprolegniaceae</taxon>
        <taxon>Saprolegnia</taxon>
    </lineage>
</organism>
<reference evidence="1 2" key="1">
    <citation type="submission" date="2012-04" db="EMBL/GenBank/DDBJ databases">
        <title>The Genome Sequence of Saprolegnia declina VS20.</title>
        <authorList>
            <consortium name="The Broad Institute Genome Sequencing Platform"/>
            <person name="Russ C."/>
            <person name="Nusbaum C."/>
            <person name="Tyler B."/>
            <person name="van West P."/>
            <person name="Dieguez-Uribeondo J."/>
            <person name="de Bruijn I."/>
            <person name="Tripathy S."/>
            <person name="Jiang R."/>
            <person name="Young S.K."/>
            <person name="Zeng Q."/>
            <person name="Gargeya S."/>
            <person name="Fitzgerald M."/>
            <person name="Haas B."/>
            <person name="Abouelleil A."/>
            <person name="Alvarado L."/>
            <person name="Arachchi H.M."/>
            <person name="Berlin A."/>
            <person name="Chapman S.B."/>
            <person name="Goldberg J."/>
            <person name="Griggs A."/>
            <person name="Gujja S."/>
            <person name="Hansen M."/>
            <person name="Howarth C."/>
            <person name="Imamovic A."/>
            <person name="Larimer J."/>
            <person name="McCowen C."/>
            <person name="Montmayeur A."/>
            <person name="Murphy C."/>
            <person name="Neiman D."/>
            <person name="Pearson M."/>
            <person name="Priest M."/>
            <person name="Roberts A."/>
            <person name="Saif S."/>
            <person name="Shea T."/>
            <person name="Sisk P."/>
            <person name="Sykes S."/>
            <person name="Wortman J."/>
            <person name="Nusbaum C."/>
            <person name="Birren B."/>
        </authorList>
    </citation>
    <scope>NUCLEOTIDE SEQUENCE [LARGE SCALE GENOMIC DNA]</scope>
    <source>
        <strain evidence="1 2">VS20</strain>
    </source>
</reference>
<dbReference type="OrthoDB" id="79728at2759"/>
<dbReference type="PANTHER" id="PTHR46586:SF3">
    <property type="entry name" value="ANKYRIN REPEAT-CONTAINING PROTEIN"/>
    <property type="match status" value="1"/>
</dbReference>
<dbReference type="GeneID" id="19949294"/>
<dbReference type="InterPro" id="IPR002110">
    <property type="entry name" value="Ankyrin_rpt"/>
</dbReference>
<evidence type="ECO:0000313" key="2">
    <source>
        <dbReference type="Proteomes" id="UP000030762"/>
    </source>
</evidence>
<dbReference type="EMBL" id="JH767157">
    <property type="protein sequence ID" value="EQC33886.1"/>
    <property type="molecule type" value="Genomic_DNA"/>
</dbReference>
<keyword evidence="2" id="KW-1185">Reference proteome</keyword>
<accession>T0QGL8</accession>
<dbReference type="VEuPathDB" id="FungiDB:SDRG_08567"/>